<evidence type="ECO:0000256" key="4">
    <source>
        <dbReference type="ARBA" id="ARBA00022833"/>
    </source>
</evidence>
<dbReference type="InterPro" id="IPR012934">
    <property type="entry name" value="Znf_AD"/>
</dbReference>
<dbReference type="SMART" id="SM00355">
    <property type="entry name" value="ZnF_C2H2"/>
    <property type="match status" value="11"/>
</dbReference>
<dbReference type="GeneID" id="109433374"/>
<evidence type="ECO:0008006" key="13">
    <source>
        <dbReference type="Google" id="ProtNLM"/>
    </source>
</evidence>
<dbReference type="SUPFAM" id="SSF57667">
    <property type="entry name" value="beta-beta-alpha zinc fingers"/>
    <property type="match status" value="5"/>
</dbReference>
<dbReference type="SMART" id="SM00868">
    <property type="entry name" value="zf-AD"/>
    <property type="match status" value="1"/>
</dbReference>
<feature type="domain" description="C2H2-type" evidence="9">
    <location>
        <begin position="699"/>
        <end position="726"/>
    </location>
</feature>
<evidence type="ECO:0000256" key="8">
    <source>
        <dbReference type="SAM" id="MobiDB-lite"/>
    </source>
</evidence>
<name>A0ABM1XKI3_AEDAL</name>
<feature type="domain" description="C2H2-type" evidence="9">
    <location>
        <begin position="643"/>
        <end position="670"/>
    </location>
</feature>
<feature type="domain" description="C2H2-type" evidence="9">
    <location>
        <begin position="444"/>
        <end position="471"/>
    </location>
</feature>
<feature type="domain" description="C2H2-type" evidence="9">
    <location>
        <begin position="472"/>
        <end position="499"/>
    </location>
</feature>
<dbReference type="PROSITE" id="PS51915">
    <property type="entry name" value="ZAD"/>
    <property type="match status" value="1"/>
</dbReference>
<protein>
    <recommendedName>
        <fullName evidence="13">Gonadotropin inducible transcription factor</fullName>
    </recommendedName>
</protein>
<reference evidence="12" key="1">
    <citation type="journal article" date="2015" name="Proc. Natl. Acad. Sci. U.S.A.">
        <title>Genome sequence of the Asian Tiger mosquito, Aedes albopictus, reveals insights into its biology, genetics, and evolution.</title>
        <authorList>
            <person name="Chen X.G."/>
            <person name="Jiang X."/>
            <person name="Gu J."/>
            <person name="Xu M."/>
            <person name="Wu Y."/>
            <person name="Deng Y."/>
            <person name="Zhang C."/>
            <person name="Bonizzoni M."/>
            <person name="Dermauw W."/>
            <person name="Vontas J."/>
            <person name="Armbruster P."/>
            <person name="Huang X."/>
            <person name="Yang Y."/>
            <person name="Zhang H."/>
            <person name="He W."/>
            <person name="Peng H."/>
            <person name="Liu Y."/>
            <person name="Wu K."/>
            <person name="Chen J."/>
            <person name="Lirakis M."/>
            <person name="Topalis P."/>
            <person name="Van Leeuwen T."/>
            <person name="Hall A.B."/>
            <person name="Jiang X."/>
            <person name="Thorpe C."/>
            <person name="Mueller R.L."/>
            <person name="Sun C."/>
            <person name="Waterhouse R.M."/>
            <person name="Yan G."/>
            <person name="Tu Z.J."/>
            <person name="Fang X."/>
            <person name="James A.A."/>
        </authorList>
    </citation>
    <scope>NUCLEOTIDE SEQUENCE [LARGE SCALE GENOMIC DNA]</scope>
    <source>
        <strain evidence="12">Foshan</strain>
    </source>
</reference>
<feature type="binding site" evidence="7">
    <location>
        <position position="124"/>
    </location>
    <ligand>
        <name>Zn(2+)</name>
        <dbReference type="ChEBI" id="CHEBI:29105"/>
    </ligand>
</feature>
<evidence type="ECO:0000313" key="11">
    <source>
        <dbReference type="EnsemblMetazoa" id="AALFPA23_000509.P282"/>
    </source>
</evidence>
<dbReference type="RefSeq" id="XP_019565351.3">
    <property type="nucleotide sequence ID" value="XM_019709806.3"/>
</dbReference>
<dbReference type="Pfam" id="PF13894">
    <property type="entry name" value="zf-C2H2_4"/>
    <property type="match status" value="1"/>
</dbReference>
<dbReference type="SUPFAM" id="SSF57716">
    <property type="entry name" value="Glucocorticoid receptor-like (DNA-binding domain)"/>
    <property type="match status" value="1"/>
</dbReference>
<feature type="binding site" evidence="7">
    <location>
        <position position="81"/>
    </location>
    <ligand>
        <name>Zn(2+)</name>
        <dbReference type="ChEBI" id="CHEBI:29105"/>
    </ligand>
</feature>
<dbReference type="Proteomes" id="UP000069940">
    <property type="component" value="Unassembled WGS sequence"/>
</dbReference>
<feature type="domain" description="C2H2-type" evidence="9">
    <location>
        <begin position="500"/>
        <end position="527"/>
    </location>
</feature>
<feature type="binding site" evidence="7">
    <location>
        <position position="121"/>
    </location>
    <ligand>
        <name>Zn(2+)</name>
        <dbReference type="ChEBI" id="CHEBI:29105"/>
    </ligand>
</feature>
<sequence length="726" mass="82239">MNGHFLHTHGLNINSELSTTTATIAAVPLGDGSATTVELPQSAPTTVTLQVQQPSTSSSSVGTSGTGSPKIIYLDRVCRTCLTEKEKEQLKDLFQFCLDETLMACVNITIEESDGLPCHICLECLQEVERIVSFRQMCERSDVAIRNLIDKSVIIEQDSQTKYEVLNVVLTDANGNTETSAVVVPIEELRFQLMNGGSVANAAPSEPVSIPIMELNGAVQLANFEEVGEPEDIKITIPKDNLEVAFATPTEMLVTETAVTGGIQNEEDAPLTLVNPSELLNEPAPTPPLVDLQPEERLQEEIAIIENLKQELSEFIGNSCADMTKDQELDDNDDDEMIHVDYLKDALTEEYIQTMEKQLASSVAPTNNDPLQDRLEQENFDCLINDEERIQVDEDLLQEEWQEDGSDEMCNDDGTGRHCKICDMEFEDNRQYRRHMKKHSEKRYECEYCSRRFAEQSLLRNHMLRHTGEKAHVCEVCNSRFYEKNLLNLHMRTHGEERPFVCDTCGKRFKTKSLLNTHSKIHTGEKSHVCSVCGKGFTLSWQLKAHTRTHTNERPFECPYCHKRFNQNGNLIIHIRIHTGERPFQCSLCEKAYPSQGELSSHMRQHTGEKKAKNYTCTVCGKAFASNGDLKIHMRTHTKEKPYTCQMCGKSFMLHVHLTVHMRSHTGEKPFACTLCEKAFATNFQLKNHTYVHTGEKNFACDVCNRRFSSLANRNTHRKTHDRKIS</sequence>
<dbReference type="EnsemblMetazoa" id="AALFPA23_000509.R282">
    <property type="protein sequence ID" value="AALFPA23_000509.P282"/>
    <property type="gene ID" value="AALFPA23_000509"/>
</dbReference>
<evidence type="ECO:0000256" key="5">
    <source>
        <dbReference type="ARBA" id="ARBA00023242"/>
    </source>
</evidence>
<evidence type="ECO:0000256" key="7">
    <source>
        <dbReference type="PROSITE-ProRule" id="PRU01263"/>
    </source>
</evidence>
<evidence type="ECO:0000313" key="12">
    <source>
        <dbReference type="Proteomes" id="UP000069940"/>
    </source>
</evidence>
<feature type="domain" description="C2H2-type" evidence="9">
    <location>
        <begin position="671"/>
        <end position="698"/>
    </location>
</feature>
<feature type="domain" description="C2H2-type" evidence="9">
    <location>
        <begin position="528"/>
        <end position="555"/>
    </location>
</feature>
<feature type="domain" description="C2H2-type" evidence="9">
    <location>
        <begin position="584"/>
        <end position="611"/>
    </location>
</feature>
<evidence type="ECO:0000256" key="2">
    <source>
        <dbReference type="ARBA" id="ARBA00022737"/>
    </source>
</evidence>
<dbReference type="PANTHER" id="PTHR23235:SF142">
    <property type="entry name" value="ZINC FINGER PROTEIN 384"/>
    <property type="match status" value="1"/>
</dbReference>
<evidence type="ECO:0000256" key="3">
    <source>
        <dbReference type="ARBA" id="ARBA00022771"/>
    </source>
</evidence>
<dbReference type="PROSITE" id="PS50157">
    <property type="entry name" value="ZINC_FINGER_C2H2_2"/>
    <property type="match status" value="11"/>
</dbReference>
<dbReference type="Pfam" id="PF00096">
    <property type="entry name" value="zf-C2H2"/>
    <property type="match status" value="8"/>
</dbReference>
<dbReference type="InterPro" id="IPR036236">
    <property type="entry name" value="Znf_C2H2_sf"/>
</dbReference>
<evidence type="ECO:0000259" key="10">
    <source>
        <dbReference type="PROSITE" id="PS51915"/>
    </source>
</evidence>
<keyword evidence="1 7" id="KW-0479">Metal-binding</keyword>
<keyword evidence="2" id="KW-0677">Repeat</keyword>
<keyword evidence="4 7" id="KW-0862">Zinc</keyword>
<feature type="domain" description="C2H2-type" evidence="9">
    <location>
        <begin position="556"/>
        <end position="583"/>
    </location>
</feature>
<dbReference type="Gene3D" id="3.40.1800.20">
    <property type="match status" value="1"/>
</dbReference>
<feature type="domain" description="ZAD" evidence="10">
    <location>
        <begin position="76"/>
        <end position="148"/>
    </location>
</feature>
<accession>A0ABM1XKI3</accession>
<feature type="binding site" evidence="7">
    <location>
        <position position="78"/>
    </location>
    <ligand>
        <name>Zn(2+)</name>
        <dbReference type="ChEBI" id="CHEBI:29105"/>
    </ligand>
</feature>
<proteinExistence type="predicted"/>
<reference evidence="11" key="2">
    <citation type="submission" date="2025-05" db="UniProtKB">
        <authorList>
            <consortium name="EnsemblMetazoa"/>
        </authorList>
    </citation>
    <scope>IDENTIFICATION</scope>
    <source>
        <strain evidence="11">Foshan</strain>
    </source>
</reference>
<evidence type="ECO:0000259" key="9">
    <source>
        <dbReference type="PROSITE" id="PS50157"/>
    </source>
</evidence>
<dbReference type="Pfam" id="PF13912">
    <property type="entry name" value="zf-C2H2_6"/>
    <property type="match status" value="1"/>
</dbReference>
<dbReference type="PANTHER" id="PTHR23235">
    <property type="entry name" value="KRUEPPEL-LIKE TRANSCRIPTION FACTOR"/>
    <property type="match status" value="1"/>
</dbReference>
<dbReference type="PROSITE" id="PS00028">
    <property type="entry name" value="ZINC_FINGER_C2H2_1"/>
    <property type="match status" value="11"/>
</dbReference>
<keyword evidence="3 6" id="KW-0863">Zinc-finger</keyword>
<keyword evidence="5" id="KW-0539">Nucleus</keyword>
<dbReference type="Gene3D" id="3.30.160.60">
    <property type="entry name" value="Classic Zinc Finger"/>
    <property type="match status" value="10"/>
</dbReference>
<evidence type="ECO:0000256" key="1">
    <source>
        <dbReference type="ARBA" id="ARBA00022723"/>
    </source>
</evidence>
<feature type="domain" description="C2H2-type" evidence="9">
    <location>
        <begin position="417"/>
        <end position="444"/>
    </location>
</feature>
<organism evidence="11 12">
    <name type="scientific">Aedes albopictus</name>
    <name type="common">Asian tiger mosquito</name>
    <name type="synonym">Stegomyia albopicta</name>
    <dbReference type="NCBI Taxonomy" id="7160"/>
    <lineage>
        <taxon>Eukaryota</taxon>
        <taxon>Metazoa</taxon>
        <taxon>Ecdysozoa</taxon>
        <taxon>Arthropoda</taxon>
        <taxon>Hexapoda</taxon>
        <taxon>Insecta</taxon>
        <taxon>Pterygota</taxon>
        <taxon>Neoptera</taxon>
        <taxon>Endopterygota</taxon>
        <taxon>Diptera</taxon>
        <taxon>Nematocera</taxon>
        <taxon>Culicoidea</taxon>
        <taxon>Culicidae</taxon>
        <taxon>Culicinae</taxon>
        <taxon>Aedini</taxon>
        <taxon>Aedes</taxon>
        <taxon>Stegomyia</taxon>
    </lineage>
</organism>
<feature type="region of interest" description="Disordered" evidence="8">
    <location>
        <begin position="45"/>
        <end position="66"/>
    </location>
</feature>
<evidence type="ECO:0000256" key="6">
    <source>
        <dbReference type="PROSITE-ProRule" id="PRU00042"/>
    </source>
</evidence>
<dbReference type="Pfam" id="PF07776">
    <property type="entry name" value="zf-AD"/>
    <property type="match status" value="1"/>
</dbReference>
<keyword evidence="12" id="KW-1185">Reference proteome</keyword>
<dbReference type="InterPro" id="IPR013087">
    <property type="entry name" value="Znf_C2H2_type"/>
</dbReference>
<feature type="domain" description="C2H2-type" evidence="9">
    <location>
        <begin position="615"/>
        <end position="642"/>
    </location>
</feature>